<organism evidence="2 3">
    <name type="scientific">Prorocentrum cordatum</name>
    <dbReference type="NCBI Taxonomy" id="2364126"/>
    <lineage>
        <taxon>Eukaryota</taxon>
        <taxon>Sar</taxon>
        <taxon>Alveolata</taxon>
        <taxon>Dinophyceae</taxon>
        <taxon>Prorocentrales</taxon>
        <taxon>Prorocentraceae</taxon>
        <taxon>Prorocentrum</taxon>
    </lineage>
</organism>
<keyword evidence="3" id="KW-1185">Reference proteome</keyword>
<gene>
    <name evidence="2" type="ORF">PCOR1329_LOCUS26282</name>
</gene>
<keyword evidence="1" id="KW-1133">Transmembrane helix</keyword>
<protein>
    <submittedName>
        <fullName evidence="2">Uncharacterized protein</fullName>
    </submittedName>
</protein>
<evidence type="ECO:0000313" key="3">
    <source>
        <dbReference type="Proteomes" id="UP001189429"/>
    </source>
</evidence>
<keyword evidence="1" id="KW-0472">Membrane</keyword>
<keyword evidence="1" id="KW-0812">Transmembrane</keyword>
<reference evidence="2" key="1">
    <citation type="submission" date="2023-10" db="EMBL/GenBank/DDBJ databases">
        <authorList>
            <person name="Chen Y."/>
            <person name="Shah S."/>
            <person name="Dougan E. K."/>
            <person name="Thang M."/>
            <person name="Chan C."/>
        </authorList>
    </citation>
    <scope>NUCLEOTIDE SEQUENCE [LARGE SCALE GENOMIC DNA]</scope>
</reference>
<evidence type="ECO:0000256" key="1">
    <source>
        <dbReference type="SAM" id="Phobius"/>
    </source>
</evidence>
<evidence type="ECO:0000313" key="2">
    <source>
        <dbReference type="EMBL" id="CAK0826442.1"/>
    </source>
</evidence>
<comment type="caution">
    <text evidence="2">The sequence shown here is derived from an EMBL/GenBank/DDBJ whole genome shotgun (WGS) entry which is preliminary data.</text>
</comment>
<sequence>MWHPWRGRRCGPFLRMGGFGATSSPTPPRGLSGTPSTCCGRAPLARASGRPPPSSTLWLMQLLVWRPLGVQWLPFLMRSRRRVLRLLKLLIAALGLDVLLVARCVGLLYSMHRCCGSSLSGWVSSLASGAPPSPPSAGPRCVRCSPDARARGLGRCSEAGRADG</sequence>
<dbReference type="EMBL" id="CAUYUJ010009320">
    <property type="protein sequence ID" value="CAK0826442.1"/>
    <property type="molecule type" value="Genomic_DNA"/>
</dbReference>
<name>A0ABN9S9M6_9DINO</name>
<proteinExistence type="predicted"/>
<accession>A0ABN9S9M6</accession>
<feature type="transmembrane region" description="Helical" evidence="1">
    <location>
        <begin position="89"/>
        <end position="109"/>
    </location>
</feature>
<dbReference type="Proteomes" id="UP001189429">
    <property type="component" value="Unassembled WGS sequence"/>
</dbReference>